<protein>
    <recommendedName>
        <fullName evidence="2">histidine kinase</fullName>
        <ecNumber evidence="2">2.7.13.3</ecNumber>
    </recommendedName>
</protein>
<evidence type="ECO:0000256" key="3">
    <source>
        <dbReference type="ARBA" id="ARBA00022553"/>
    </source>
</evidence>
<evidence type="ECO:0000256" key="7">
    <source>
        <dbReference type="ARBA" id="ARBA00022840"/>
    </source>
</evidence>
<evidence type="ECO:0000313" key="12">
    <source>
        <dbReference type="EMBL" id="MBL3690448.1"/>
    </source>
</evidence>
<feature type="transmembrane region" description="Helical" evidence="9">
    <location>
        <begin position="174"/>
        <end position="195"/>
    </location>
</feature>
<feature type="domain" description="Histidine kinase/HSP90-like ATPase" evidence="10">
    <location>
        <begin position="332"/>
        <end position="432"/>
    </location>
</feature>
<name>A0ABS1SQK4_9MICO</name>
<feature type="transmembrane region" description="Helical" evidence="9">
    <location>
        <begin position="84"/>
        <end position="104"/>
    </location>
</feature>
<feature type="transmembrane region" description="Helical" evidence="9">
    <location>
        <begin position="142"/>
        <end position="162"/>
    </location>
</feature>
<dbReference type="SUPFAM" id="SSF55874">
    <property type="entry name" value="ATPase domain of HSP90 chaperone/DNA topoisomerase II/histidine kinase"/>
    <property type="match status" value="1"/>
</dbReference>
<feature type="transmembrane region" description="Helical" evidence="9">
    <location>
        <begin position="12"/>
        <end position="37"/>
    </location>
</feature>
<keyword evidence="9" id="KW-0472">Membrane</keyword>
<dbReference type="InterPro" id="IPR003594">
    <property type="entry name" value="HATPase_dom"/>
</dbReference>
<keyword evidence="7" id="KW-0067">ATP-binding</keyword>
<evidence type="ECO:0000313" key="13">
    <source>
        <dbReference type="Proteomes" id="UP001646141"/>
    </source>
</evidence>
<dbReference type="Gene3D" id="1.20.5.1930">
    <property type="match status" value="1"/>
</dbReference>
<reference evidence="12 13" key="1">
    <citation type="submission" date="2018-09" db="EMBL/GenBank/DDBJ databases">
        <title>Comparative genomics of Leucobacter spp.</title>
        <authorList>
            <person name="Reis A.C."/>
            <person name="Kolvenbach B.A."/>
            <person name="Corvini P.F.X."/>
            <person name="Nunes O.C."/>
        </authorList>
    </citation>
    <scope>NUCLEOTIDE SEQUENCE [LARGE SCALE GENOMIC DNA]</scope>
    <source>
        <strain evidence="12 13">L-1</strain>
    </source>
</reference>
<feature type="transmembrane region" description="Helical" evidence="9">
    <location>
        <begin position="43"/>
        <end position="64"/>
    </location>
</feature>
<dbReference type="EC" id="2.7.13.3" evidence="2"/>
<sequence>MSAQTEHRPHPLRWWDLGVVVLVLVMCVPGGIGALNWASGGGLAASDVVAPLTVLGAFVVLYAVLGRPALRRAAFDEPRIWWDLVFLAGVVFVVGLGAAVSTSFATLQAIVYPMIWVIAGVGASDVARFGARAARRRGRLRAVAWSAVLALIITVGAGVSFLRHDVPNPMLTAAGIGGASFTFAVILGMWITSIYEQGERHRELAEQLRLAQAEVAELSVARGAATERERLSRELHDTLTQTLAGLVMLSEQTERALAAGDSARAAERAGRVSAAARESVAEARALVATTQPLGESGLNASLERVAARLEADTGLAVACALEDVPLDREQQVVLLRAAQEGLANARKHARATRVTLTLTGLPGGGALLRVVDNGVGPAHTAAEHDGSAQASPGAAVGGFGLTGLAERARAIGGAVQFGAAEHAGSVLEARLSPRTMEGGRE</sequence>
<organism evidence="12 13">
    <name type="scientific">Leucobacter chromiireducens subsp. chromiireducens</name>
    <dbReference type="NCBI Taxonomy" id="660067"/>
    <lineage>
        <taxon>Bacteria</taxon>
        <taxon>Bacillati</taxon>
        <taxon>Actinomycetota</taxon>
        <taxon>Actinomycetes</taxon>
        <taxon>Micrococcales</taxon>
        <taxon>Microbacteriaceae</taxon>
        <taxon>Leucobacter</taxon>
    </lineage>
</organism>
<dbReference type="InterPro" id="IPR011712">
    <property type="entry name" value="Sig_transdc_His_kin_sub3_dim/P"/>
</dbReference>
<evidence type="ECO:0000256" key="2">
    <source>
        <dbReference type="ARBA" id="ARBA00012438"/>
    </source>
</evidence>
<keyword evidence="9" id="KW-1133">Transmembrane helix</keyword>
<proteinExistence type="predicted"/>
<gene>
    <name evidence="12" type="ORF">D3226_10830</name>
</gene>
<keyword evidence="5" id="KW-0547">Nucleotide-binding</keyword>
<evidence type="ECO:0000256" key="6">
    <source>
        <dbReference type="ARBA" id="ARBA00022777"/>
    </source>
</evidence>
<dbReference type="Pfam" id="PF02518">
    <property type="entry name" value="HATPase_c"/>
    <property type="match status" value="1"/>
</dbReference>
<evidence type="ECO:0000256" key="8">
    <source>
        <dbReference type="ARBA" id="ARBA00023012"/>
    </source>
</evidence>
<comment type="catalytic activity">
    <reaction evidence="1">
        <text>ATP + protein L-histidine = ADP + protein N-phospho-L-histidine.</text>
        <dbReference type="EC" id="2.7.13.3"/>
    </reaction>
</comment>
<dbReference type="Gene3D" id="3.30.565.10">
    <property type="entry name" value="Histidine kinase-like ATPase, C-terminal domain"/>
    <property type="match status" value="1"/>
</dbReference>
<accession>A0ABS1SQK4</accession>
<feature type="domain" description="Signal transduction histidine kinase subgroup 3 dimerisation and phosphoacceptor" evidence="11">
    <location>
        <begin position="227"/>
        <end position="292"/>
    </location>
</feature>
<dbReference type="Pfam" id="PF07730">
    <property type="entry name" value="HisKA_3"/>
    <property type="match status" value="1"/>
</dbReference>
<keyword evidence="3" id="KW-0597">Phosphoprotein</keyword>
<keyword evidence="13" id="KW-1185">Reference proteome</keyword>
<keyword evidence="4" id="KW-0808">Transferase</keyword>
<evidence type="ECO:0000259" key="11">
    <source>
        <dbReference type="Pfam" id="PF07730"/>
    </source>
</evidence>
<keyword evidence="6 12" id="KW-0418">Kinase</keyword>
<dbReference type="RefSeq" id="WP_202382541.1">
    <property type="nucleotide sequence ID" value="NZ_BAAAMA010000001.1"/>
</dbReference>
<evidence type="ECO:0000256" key="4">
    <source>
        <dbReference type="ARBA" id="ARBA00022679"/>
    </source>
</evidence>
<evidence type="ECO:0000259" key="10">
    <source>
        <dbReference type="Pfam" id="PF02518"/>
    </source>
</evidence>
<comment type="caution">
    <text evidence="12">The sequence shown here is derived from an EMBL/GenBank/DDBJ whole genome shotgun (WGS) entry which is preliminary data.</text>
</comment>
<feature type="transmembrane region" description="Helical" evidence="9">
    <location>
        <begin position="110"/>
        <end position="130"/>
    </location>
</feature>
<dbReference type="PANTHER" id="PTHR24421">
    <property type="entry name" value="NITRATE/NITRITE SENSOR PROTEIN NARX-RELATED"/>
    <property type="match status" value="1"/>
</dbReference>
<keyword evidence="9" id="KW-0812">Transmembrane</keyword>
<dbReference type="CDD" id="cd16917">
    <property type="entry name" value="HATPase_UhpB-NarQ-NarX-like"/>
    <property type="match status" value="1"/>
</dbReference>
<dbReference type="InterPro" id="IPR050482">
    <property type="entry name" value="Sensor_HK_TwoCompSys"/>
</dbReference>
<dbReference type="PANTHER" id="PTHR24421:SF10">
    <property type="entry name" value="NITRATE_NITRITE SENSOR PROTEIN NARQ"/>
    <property type="match status" value="1"/>
</dbReference>
<dbReference type="GO" id="GO:0016301">
    <property type="term" value="F:kinase activity"/>
    <property type="evidence" value="ECO:0007669"/>
    <property type="project" value="UniProtKB-KW"/>
</dbReference>
<dbReference type="EMBL" id="QYAD01000003">
    <property type="protein sequence ID" value="MBL3690448.1"/>
    <property type="molecule type" value="Genomic_DNA"/>
</dbReference>
<keyword evidence="8" id="KW-0902">Two-component regulatory system</keyword>
<evidence type="ECO:0000256" key="1">
    <source>
        <dbReference type="ARBA" id="ARBA00000085"/>
    </source>
</evidence>
<evidence type="ECO:0000256" key="9">
    <source>
        <dbReference type="SAM" id="Phobius"/>
    </source>
</evidence>
<dbReference type="Proteomes" id="UP001646141">
    <property type="component" value="Unassembled WGS sequence"/>
</dbReference>
<evidence type="ECO:0000256" key="5">
    <source>
        <dbReference type="ARBA" id="ARBA00022741"/>
    </source>
</evidence>
<dbReference type="InterPro" id="IPR036890">
    <property type="entry name" value="HATPase_C_sf"/>
</dbReference>